<gene>
    <name evidence="2" type="ordered locus">Galf_0967</name>
</gene>
<sequence length="355" mass="39825">MRNSIGSTRAFVKKCTKGRPVAASSGGVATCFLTLPFISQNVPFRSVHEENDRKWLQAAKLCAELVGDDELVINSKTTARDIISQSLSVWASRHCADIQVLDSFELLAALDHDAFDLDYEQKPEKDLLLIGIQSQQATPYINVKAKVERLEAEYPGLGRTAINYAELAGYRTFTAFTPQVAFHHASYLYWYGTDSDEDFEQERGAFGDEDEIDEGSLMPSQFLASFPDYLLNGEVLERDVIQRIASGTDEAGETAKVILSIMDLIDQDVRLPYSNNYCGESAFFSCYMGAGDDMLGRVLDDFYQSTGDGEYTDMYGIAEVKLDKRSFLKWKTEMEKGFALYTQLDRLMRCIGDVQ</sequence>
<dbReference type="NCBIfam" id="TIGR03742">
    <property type="entry name" value="PRTRC_F"/>
    <property type="match status" value="1"/>
</dbReference>
<dbReference type="RefSeq" id="WP_013292938.1">
    <property type="nucleotide sequence ID" value="NC_014394.1"/>
</dbReference>
<keyword evidence="1" id="KW-1133">Transmembrane helix</keyword>
<dbReference type="InterPro" id="IPR022283">
    <property type="entry name" value="PRTRC_protein-F"/>
</dbReference>
<evidence type="ECO:0000256" key="1">
    <source>
        <dbReference type="SAM" id="Phobius"/>
    </source>
</evidence>
<dbReference type="KEGG" id="gca:Galf_0967"/>
<feature type="transmembrane region" description="Helical" evidence="1">
    <location>
        <begin position="21"/>
        <end position="38"/>
    </location>
</feature>
<dbReference type="HOGENOM" id="CLU_780226_0_0_4"/>
<keyword evidence="1" id="KW-0812">Transmembrane</keyword>
<name>D9SEQ1_GALCS</name>
<dbReference type="Proteomes" id="UP000001235">
    <property type="component" value="Chromosome"/>
</dbReference>
<dbReference type="AlphaFoldDB" id="D9SEQ1"/>
<proteinExistence type="predicted"/>
<reference evidence="2 3" key="1">
    <citation type="submission" date="2010-08" db="EMBL/GenBank/DDBJ databases">
        <title>Complete sequence of Gallionella capsiferriformans ES-2.</title>
        <authorList>
            <consortium name="US DOE Joint Genome Institute"/>
            <person name="Lucas S."/>
            <person name="Copeland A."/>
            <person name="Lapidus A."/>
            <person name="Cheng J.-F."/>
            <person name="Bruce D."/>
            <person name="Goodwin L."/>
            <person name="Pitluck S."/>
            <person name="Chertkov O."/>
            <person name="Davenport K.W."/>
            <person name="Detter J.C."/>
            <person name="Han C."/>
            <person name="Tapia R."/>
            <person name="Land M."/>
            <person name="Hauser L."/>
            <person name="Chang Y.-J."/>
            <person name="Jeffries C."/>
            <person name="Kyrpides N."/>
            <person name="Ivanova N."/>
            <person name="Mikhailova N."/>
            <person name="Shelobolina E.S."/>
            <person name="Picardal F."/>
            <person name="Roden E."/>
            <person name="Emerson D."/>
            <person name="Woyke T."/>
        </authorList>
    </citation>
    <scope>NUCLEOTIDE SEQUENCE [LARGE SCALE GENOMIC DNA]</scope>
    <source>
        <strain evidence="2 3">ES-2</strain>
    </source>
</reference>
<keyword evidence="3" id="KW-1185">Reference proteome</keyword>
<accession>D9SEQ1</accession>
<evidence type="ECO:0008006" key="4">
    <source>
        <dbReference type="Google" id="ProtNLM"/>
    </source>
</evidence>
<evidence type="ECO:0000313" key="2">
    <source>
        <dbReference type="EMBL" id="ADL54998.1"/>
    </source>
</evidence>
<evidence type="ECO:0000313" key="3">
    <source>
        <dbReference type="Proteomes" id="UP000001235"/>
    </source>
</evidence>
<dbReference type="STRING" id="395494.Galf_0967"/>
<dbReference type="OrthoDB" id="8776654at2"/>
<organism evidence="2 3">
    <name type="scientific">Gallionella capsiferriformans (strain ES-2)</name>
    <name type="common">Gallionella ferruginea capsiferriformans (strain ES-2)</name>
    <dbReference type="NCBI Taxonomy" id="395494"/>
    <lineage>
        <taxon>Bacteria</taxon>
        <taxon>Pseudomonadati</taxon>
        <taxon>Pseudomonadota</taxon>
        <taxon>Betaproteobacteria</taxon>
        <taxon>Nitrosomonadales</taxon>
        <taxon>Gallionellaceae</taxon>
        <taxon>Gallionella</taxon>
    </lineage>
</organism>
<protein>
    <recommendedName>
        <fullName evidence="4">PRTRC system protein F</fullName>
    </recommendedName>
</protein>
<dbReference type="EMBL" id="CP002159">
    <property type="protein sequence ID" value="ADL54998.1"/>
    <property type="molecule type" value="Genomic_DNA"/>
</dbReference>
<dbReference type="Pfam" id="PF14456">
    <property type="entry name" value="alpha-hel2"/>
    <property type="match status" value="1"/>
</dbReference>
<keyword evidence="1" id="KW-0472">Membrane</keyword>